<organism evidence="2 3">
    <name type="scientific">Corynebacterium urealyticum</name>
    <dbReference type="NCBI Taxonomy" id="43771"/>
    <lineage>
        <taxon>Bacteria</taxon>
        <taxon>Bacillati</taxon>
        <taxon>Actinomycetota</taxon>
        <taxon>Actinomycetes</taxon>
        <taxon>Mycobacteriales</taxon>
        <taxon>Corynebacteriaceae</taxon>
        <taxon>Corynebacterium</taxon>
    </lineage>
</organism>
<dbReference type="EMBL" id="QFNY01000069">
    <property type="protein sequence ID" value="PZP01487.1"/>
    <property type="molecule type" value="Genomic_DNA"/>
</dbReference>
<accession>A0A2W5B7Z9</accession>
<feature type="transmembrane region" description="Helical" evidence="1">
    <location>
        <begin position="280"/>
        <end position="301"/>
    </location>
</feature>
<keyword evidence="1" id="KW-1133">Transmembrane helix</keyword>
<dbReference type="PANTHER" id="PTHR36178">
    <property type="entry name" value="SLR0625 PROTEIN"/>
    <property type="match status" value="1"/>
</dbReference>
<dbReference type="InterPro" id="IPR004445">
    <property type="entry name" value="GltS"/>
</dbReference>
<keyword evidence="1" id="KW-0472">Membrane</keyword>
<keyword evidence="1" id="KW-0812">Transmembrane</keyword>
<dbReference type="Proteomes" id="UP000249451">
    <property type="component" value="Unassembled WGS sequence"/>
</dbReference>
<feature type="transmembrane region" description="Helical" evidence="1">
    <location>
        <begin position="378"/>
        <end position="400"/>
    </location>
</feature>
<dbReference type="GO" id="GO:0016020">
    <property type="term" value="C:membrane"/>
    <property type="evidence" value="ECO:0007669"/>
    <property type="project" value="InterPro"/>
</dbReference>
<sequence length="535" mass="57163">MVHATPRPVRAGLAGAHFSLGRSPHRKQIQGGTLTPNQVGLALVLLGVMVLLGKTMRIKWGWTQKLFLPASILAGFLALFLGPEVFGAIASALGTDRFAEGGIFGEETLAVWKTLPGLLISVVFGTLFLGQKLPKPKEVVELAGPQLSVGVAFASGQYVVGIALVTFLLAPLFGINEAAGALIEIGFEGGHGTAAGMQSVFEDIDWAEGYDLAVAVATVGLLSGIVIGVAVINWAIRTGRTEVITEVKDRSIEDQRGLFRRDEQYMAAKMTTRPSSVEPLSLHVAFLAVAIGVGVILLKALQWIEEMLWIDKIELLSYVPLFPMAMIGGIVVQLGLNFLGYEHLIDQNMMLRIQGLALDLLITAALATISLQAIANNFWAFLILCAGGILLNVFLLLWLAPRSIPEYWLERGVGDFGQSMGVTATGLILMRIVDPQAESPAFESFGYKQLVFEPFFGGGIITAVSIPFIIAVGPLPVLGVMTALFIFAIATGLFYWGRKFGIDRSKAAGGTKALGNHKANMEAKAAAAAAQQHKD</sequence>
<evidence type="ECO:0000313" key="3">
    <source>
        <dbReference type="Proteomes" id="UP000249451"/>
    </source>
</evidence>
<feature type="transmembrane region" description="Helical" evidence="1">
    <location>
        <begin position="477"/>
        <end position="496"/>
    </location>
</feature>
<proteinExistence type="predicted"/>
<feature type="transmembrane region" description="Helical" evidence="1">
    <location>
        <begin position="110"/>
        <end position="130"/>
    </location>
</feature>
<reference evidence="2 3" key="1">
    <citation type="submission" date="2017-11" db="EMBL/GenBank/DDBJ databases">
        <title>Infants hospitalized years apart are colonized by the same room-sourced microbial strains.</title>
        <authorList>
            <person name="Brooks B."/>
            <person name="Olm M.R."/>
            <person name="Firek B.A."/>
            <person name="Baker R."/>
            <person name="Thomas B.C."/>
            <person name="Morowitz M.J."/>
            <person name="Banfield J.F."/>
        </authorList>
    </citation>
    <scope>NUCLEOTIDE SEQUENCE [LARGE SCALE GENOMIC DNA]</scope>
    <source>
        <strain evidence="2">S2_012_000_R3_87</strain>
    </source>
</reference>
<comment type="caution">
    <text evidence="2">The sequence shown here is derived from an EMBL/GenBank/DDBJ whole genome shotgun (WGS) entry which is preliminary data.</text>
</comment>
<dbReference type="AlphaFoldDB" id="A0A2W5B7Z9"/>
<gene>
    <name evidence="2" type="ORF">DI609_04030</name>
</gene>
<evidence type="ECO:0000256" key="1">
    <source>
        <dbReference type="SAM" id="Phobius"/>
    </source>
</evidence>
<protein>
    <submittedName>
        <fullName evidence="2">Sodium:glutamate symporter</fullName>
    </submittedName>
</protein>
<feature type="transmembrane region" description="Helical" evidence="1">
    <location>
        <begin position="212"/>
        <end position="236"/>
    </location>
</feature>
<dbReference type="PANTHER" id="PTHR36178:SF1">
    <property type="entry name" value="SODIUM_GLUTAMATE SYMPORTER"/>
    <property type="match status" value="1"/>
</dbReference>
<dbReference type="GO" id="GO:0015813">
    <property type="term" value="P:L-glutamate transmembrane transport"/>
    <property type="evidence" value="ECO:0007669"/>
    <property type="project" value="InterPro"/>
</dbReference>
<name>A0A2W5B7Z9_9CORY</name>
<feature type="transmembrane region" description="Helical" evidence="1">
    <location>
        <begin position="321"/>
        <end position="341"/>
    </location>
</feature>
<feature type="transmembrane region" description="Helical" evidence="1">
    <location>
        <begin position="450"/>
        <end position="471"/>
    </location>
</feature>
<dbReference type="GO" id="GO:0015501">
    <property type="term" value="F:glutamate:sodium symporter activity"/>
    <property type="evidence" value="ECO:0007669"/>
    <property type="project" value="InterPro"/>
</dbReference>
<dbReference type="Pfam" id="PF03616">
    <property type="entry name" value="Glt_symporter"/>
    <property type="match status" value="1"/>
</dbReference>
<evidence type="ECO:0000313" key="2">
    <source>
        <dbReference type="EMBL" id="PZP01487.1"/>
    </source>
</evidence>
<feature type="transmembrane region" description="Helical" evidence="1">
    <location>
        <begin position="151"/>
        <end position="173"/>
    </location>
</feature>
<feature type="transmembrane region" description="Helical" evidence="1">
    <location>
        <begin position="34"/>
        <end position="54"/>
    </location>
</feature>
<feature type="transmembrane region" description="Helical" evidence="1">
    <location>
        <begin position="353"/>
        <end position="372"/>
    </location>
</feature>
<feature type="transmembrane region" description="Helical" evidence="1">
    <location>
        <begin position="66"/>
        <end position="90"/>
    </location>
</feature>